<protein>
    <submittedName>
        <fullName evidence="1">Uncharacterized protein</fullName>
    </submittedName>
</protein>
<organism evidence="1">
    <name type="scientific">Opuntia streptacantha</name>
    <name type="common">Prickly pear cactus</name>
    <name type="synonym">Opuntia cardona</name>
    <dbReference type="NCBI Taxonomy" id="393608"/>
    <lineage>
        <taxon>Eukaryota</taxon>
        <taxon>Viridiplantae</taxon>
        <taxon>Streptophyta</taxon>
        <taxon>Embryophyta</taxon>
        <taxon>Tracheophyta</taxon>
        <taxon>Spermatophyta</taxon>
        <taxon>Magnoliopsida</taxon>
        <taxon>eudicotyledons</taxon>
        <taxon>Gunneridae</taxon>
        <taxon>Pentapetalae</taxon>
        <taxon>Caryophyllales</taxon>
        <taxon>Cactineae</taxon>
        <taxon>Cactaceae</taxon>
        <taxon>Opuntioideae</taxon>
        <taxon>Opuntia</taxon>
    </lineage>
</organism>
<accession>A0A7C9A4S0</accession>
<dbReference type="EMBL" id="GISG01198609">
    <property type="protein sequence ID" value="MBA4657988.1"/>
    <property type="molecule type" value="Transcribed_RNA"/>
</dbReference>
<reference evidence="1" key="1">
    <citation type="journal article" date="2013" name="J. Plant Res.">
        <title>Effect of fungi and light on seed germination of three Opuntia species from semiarid lands of central Mexico.</title>
        <authorList>
            <person name="Delgado-Sanchez P."/>
            <person name="Jimenez-Bremont J.F."/>
            <person name="Guerrero-Gonzalez Mde L."/>
            <person name="Flores J."/>
        </authorList>
    </citation>
    <scope>NUCLEOTIDE SEQUENCE</scope>
    <source>
        <tissue evidence="1">Cladode</tissue>
    </source>
</reference>
<evidence type="ECO:0000313" key="1">
    <source>
        <dbReference type="EMBL" id="MBA4657990.1"/>
    </source>
</evidence>
<dbReference type="AlphaFoldDB" id="A0A7C9A4S0"/>
<reference evidence="1" key="2">
    <citation type="submission" date="2020-07" db="EMBL/GenBank/DDBJ databases">
        <authorList>
            <person name="Vera ALvarez R."/>
            <person name="Arias-Moreno D.M."/>
            <person name="Jimenez-Jacinto V."/>
            <person name="Jimenez-Bremont J.F."/>
            <person name="Swaminathan K."/>
            <person name="Moose S.P."/>
            <person name="Guerrero-Gonzalez M.L."/>
            <person name="Marino-Ramirez L."/>
            <person name="Landsman D."/>
            <person name="Rodriguez-Kessler M."/>
            <person name="Delgado-Sanchez P."/>
        </authorList>
    </citation>
    <scope>NUCLEOTIDE SEQUENCE</scope>
    <source>
        <tissue evidence="1">Cladode</tissue>
    </source>
</reference>
<name>A0A7C9A4S0_OPUST</name>
<proteinExistence type="predicted"/>
<dbReference type="EMBL" id="GISG01198611">
    <property type="protein sequence ID" value="MBA4657990.1"/>
    <property type="molecule type" value="Transcribed_RNA"/>
</dbReference>
<sequence>MRQTIPTKHDYFLLTSFMPILQLDKCTRSLTPVIIRPCYNSCLKNCRVTVKHSLYFNRAYVLSPRNDYILQPILDFNIVIGVFHSKITRVKPTPFESLLCCIQIL</sequence>